<dbReference type="AlphaFoldDB" id="A0A931J5R5"/>
<dbReference type="Pfam" id="PF02016">
    <property type="entry name" value="Peptidase_S66"/>
    <property type="match status" value="1"/>
</dbReference>
<dbReference type="SUPFAM" id="SSF141986">
    <property type="entry name" value="LD-carboxypeptidase A C-terminal domain-like"/>
    <property type="match status" value="1"/>
</dbReference>
<dbReference type="Proteomes" id="UP000613266">
    <property type="component" value="Unassembled WGS sequence"/>
</dbReference>
<dbReference type="EMBL" id="JAEDAK010000014">
    <property type="protein sequence ID" value="MBH9578771.1"/>
    <property type="molecule type" value="Genomic_DNA"/>
</dbReference>
<keyword evidence="2" id="KW-0121">Carboxypeptidase</keyword>
<evidence type="ECO:0000256" key="2">
    <source>
        <dbReference type="ARBA" id="ARBA00022645"/>
    </source>
</evidence>
<feature type="active site" description="Charge relay system" evidence="6">
    <location>
        <position position="214"/>
    </location>
</feature>
<comment type="similarity">
    <text evidence="1">Belongs to the peptidase S66 family.</text>
</comment>
<dbReference type="Gene3D" id="3.40.50.10740">
    <property type="entry name" value="Class I glutamine amidotransferase-like"/>
    <property type="match status" value="1"/>
</dbReference>
<evidence type="ECO:0000256" key="1">
    <source>
        <dbReference type="ARBA" id="ARBA00010233"/>
    </source>
</evidence>
<accession>A0A931J5R5</accession>
<evidence type="ECO:0000259" key="8">
    <source>
        <dbReference type="Pfam" id="PF17676"/>
    </source>
</evidence>
<gene>
    <name evidence="9" type="ORF">I7X39_17915</name>
</gene>
<dbReference type="InterPro" id="IPR040449">
    <property type="entry name" value="Peptidase_S66_N"/>
</dbReference>
<dbReference type="InterPro" id="IPR027478">
    <property type="entry name" value="LdcA_N"/>
</dbReference>
<dbReference type="GO" id="GO:0006508">
    <property type="term" value="P:proteolysis"/>
    <property type="evidence" value="ECO:0007669"/>
    <property type="project" value="UniProtKB-KW"/>
</dbReference>
<keyword evidence="4" id="KW-0378">Hydrolase</keyword>
<keyword evidence="3" id="KW-0645">Protease</keyword>
<dbReference type="InterPro" id="IPR003507">
    <property type="entry name" value="S66_fam"/>
</dbReference>
<dbReference type="RefSeq" id="WP_198112535.1">
    <property type="nucleotide sequence ID" value="NZ_JAEDAK010000014.1"/>
</dbReference>
<dbReference type="CDD" id="cd07025">
    <property type="entry name" value="Peptidase_S66"/>
    <property type="match status" value="1"/>
</dbReference>
<evidence type="ECO:0000256" key="4">
    <source>
        <dbReference type="ARBA" id="ARBA00022801"/>
    </source>
</evidence>
<evidence type="ECO:0000256" key="5">
    <source>
        <dbReference type="ARBA" id="ARBA00022825"/>
    </source>
</evidence>
<name>A0A931J5R5_9BURK</name>
<protein>
    <submittedName>
        <fullName evidence="9">LD-carboxypeptidase</fullName>
    </submittedName>
</protein>
<dbReference type="Gene3D" id="3.50.30.60">
    <property type="entry name" value="LD-carboxypeptidase A C-terminal domain-like"/>
    <property type="match status" value="1"/>
</dbReference>
<dbReference type="PANTHER" id="PTHR30237:SF2">
    <property type="entry name" value="MUREIN TETRAPEPTIDE CARBOXYPEPTIDASE"/>
    <property type="match status" value="1"/>
</dbReference>
<feature type="domain" description="LD-carboxypeptidase C-terminal" evidence="8">
    <location>
        <begin position="184"/>
        <end position="290"/>
    </location>
</feature>
<dbReference type="GO" id="GO:0004180">
    <property type="term" value="F:carboxypeptidase activity"/>
    <property type="evidence" value="ECO:0007669"/>
    <property type="project" value="UniProtKB-KW"/>
</dbReference>
<dbReference type="InterPro" id="IPR029062">
    <property type="entry name" value="Class_I_gatase-like"/>
</dbReference>
<keyword evidence="5" id="KW-0720">Serine protease</keyword>
<reference evidence="9" key="1">
    <citation type="submission" date="2020-12" db="EMBL/GenBank/DDBJ databases">
        <title>The genome sequence of Inhella sp. 1Y17.</title>
        <authorList>
            <person name="Liu Y."/>
        </authorList>
    </citation>
    <scope>NUCLEOTIDE SEQUENCE</scope>
    <source>
        <strain evidence="9">1Y17</strain>
    </source>
</reference>
<evidence type="ECO:0000256" key="3">
    <source>
        <dbReference type="ARBA" id="ARBA00022670"/>
    </source>
</evidence>
<evidence type="ECO:0000313" key="9">
    <source>
        <dbReference type="EMBL" id="MBH9578771.1"/>
    </source>
</evidence>
<comment type="caution">
    <text evidence="9">The sequence shown here is derived from an EMBL/GenBank/DDBJ whole genome shotgun (WGS) entry which is preliminary data.</text>
</comment>
<organism evidence="9 10">
    <name type="scientific">Inhella proteolytica</name>
    <dbReference type="NCBI Taxonomy" id="2795029"/>
    <lineage>
        <taxon>Bacteria</taxon>
        <taxon>Pseudomonadati</taxon>
        <taxon>Pseudomonadota</taxon>
        <taxon>Betaproteobacteria</taxon>
        <taxon>Burkholderiales</taxon>
        <taxon>Sphaerotilaceae</taxon>
        <taxon>Inhella</taxon>
    </lineage>
</organism>
<dbReference type="GO" id="GO:0008236">
    <property type="term" value="F:serine-type peptidase activity"/>
    <property type="evidence" value="ECO:0007669"/>
    <property type="project" value="UniProtKB-KW"/>
</dbReference>
<evidence type="ECO:0000313" key="10">
    <source>
        <dbReference type="Proteomes" id="UP000613266"/>
    </source>
</evidence>
<dbReference type="PANTHER" id="PTHR30237">
    <property type="entry name" value="MURAMOYLTETRAPEPTIDE CARBOXYPEPTIDASE"/>
    <property type="match status" value="1"/>
</dbReference>
<keyword evidence="10" id="KW-1185">Reference proteome</keyword>
<evidence type="ECO:0000256" key="6">
    <source>
        <dbReference type="PIRSR" id="PIRSR028757-1"/>
    </source>
</evidence>
<dbReference type="Pfam" id="PF17676">
    <property type="entry name" value="Peptidase_S66C"/>
    <property type="match status" value="1"/>
</dbReference>
<dbReference type="InterPro" id="IPR040921">
    <property type="entry name" value="Peptidase_S66C"/>
</dbReference>
<evidence type="ECO:0000259" key="7">
    <source>
        <dbReference type="Pfam" id="PF02016"/>
    </source>
</evidence>
<feature type="domain" description="LD-carboxypeptidase N-terminal" evidence="7">
    <location>
        <begin position="18"/>
        <end position="134"/>
    </location>
</feature>
<dbReference type="PIRSF" id="PIRSF028757">
    <property type="entry name" value="LD-carboxypeptidase"/>
    <property type="match status" value="1"/>
</dbReference>
<feature type="active site" description="Nucleophile" evidence="6">
    <location>
        <position position="115"/>
    </location>
</feature>
<dbReference type="InterPro" id="IPR027461">
    <property type="entry name" value="Carboxypeptidase_A_C_sf"/>
</dbReference>
<sequence>MPSDFNPLPPLDAGACLGVIAPAGPPRPGLLEQVPAQVKAMGYRAKLFPGCAGPSHLDFLAAPDAQRLTDLHAALLDPEVDALLCLRGGYGCLRLLDGVDRALLRAHPKPLIGYSDITTLLALWNREGLAGWHAPMPASDWLAAGGEADRQTLAAALRRGLEPEWTERLPEPHPLSRPAPVVHGPLLGGNLSVWASGLATDGLPPVDGAILFFEDISEDPYRVDRYLTQLRLAGHLDAAAGFLLGRFSEAADASAVLADHLHPLNKPVLAGWPSGHGQPNRPLPLGPLVRMDVAARQLSW</sequence>
<proteinExistence type="inferred from homology"/>
<feature type="active site" description="Charge relay system" evidence="6">
    <location>
        <position position="276"/>
    </location>
</feature>
<dbReference type="SUPFAM" id="SSF52317">
    <property type="entry name" value="Class I glutamine amidotransferase-like"/>
    <property type="match status" value="1"/>
</dbReference>